<keyword evidence="4 11" id="KW-0813">Transport</keyword>
<keyword evidence="6 11" id="KW-0999">Mitochondrion inner membrane</keyword>
<evidence type="ECO:0000256" key="5">
    <source>
        <dbReference type="ARBA" id="ARBA00022660"/>
    </source>
</evidence>
<keyword evidence="5 11" id="KW-0679">Respiratory chain</keyword>
<dbReference type="Proteomes" id="UP001487740">
    <property type="component" value="Unassembled WGS sequence"/>
</dbReference>
<keyword evidence="8 11" id="KW-0249">Electron transport</keyword>
<evidence type="ECO:0000256" key="3">
    <source>
        <dbReference type="ARBA" id="ARBA00015796"/>
    </source>
</evidence>
<evidence type="ECO:0000256" key="11">
    <source>
        <dbReference type="RuleBase" id="RU367010"/>
    </source>
</evidence>
<dbReference type="Pfam" id="PF04800">
    <property type="entry name" value="NDUS4"/>
    <property type="match status" value="1"/>
</dbReference>
<keyword evidence="10 11" id="KW-0472">Membrane</keyword>
<keyword evidence="7 11" id="KW-0809">Transit peptide</keyword>
<evidence type="ECO:0000256" key="10">
    <source>
        <dbReference type="ARBA" id="ARBA00023136"/>
    </source>
</evidence>
<dbReference type="EMBL" id="JARAKH010000039">
    <property type="protein sequence ID" value="KAK8382132.1"/>
    <property type="molecule type" value="Genomic_DNA"/>
</dbReference>
<dbReference type="PANTHER" id="PTHR12219">
    <property type="entry name" value="NADH-UBIQUINONE OXIDOREDUCTASE"/>
    <property type="match status" value="1"/>
</dbReference>
<comment type="function">
    <text evidence="1 11">Accessory subunit of the mitochondrial membrane respiratory chain NADH dehydrogenase (Complex I), that is believed not to be involved in catalysis. Complex I functions in the transfer of electrons from NADH to the respiratory chain. The immediate electron acceptor for the enzyme is believed to be ubiquinone.</text>
</comment>
<keyword evidence="13" id="KW-1185">Reference proteome</keyword>
<evidence type="ECO:0000256" key="8">
    <source>
        <dbReference type="ARBA" id="ARBA00022982"/>
    </source>
</evidence>
<protein>
    <recommendedName>
        <fullName evidence="3 11">NADH dehydrogenase [ubiquinone] iron-sulfur protein 4, mitochondrial</fullName>
    </recommendedName>
</protein>
<evidence type="ECO:0000256" key="9">
    <source>
        <dbReference type="ARBA" id="ARBA00023128"/>
    </source>
</evidence>
<dbReference type="Gene3D" id="3.30.160.190">
    <property type="entry name" value="atu1810 like domain"/>
    <property type="match status" value="1"/>
</dbReference>
<evidence type="ECO:0000256" key="1">
    <source>
        <dbReference type="ARBA" id="ARBA00003195"/>
    </source>
</evidence>
<evidence type="ECO:0000256" key="7">
    <source>
        <dbReference type="ARBA" id="ARBA00022946"/>
    </source>
</evidence>
<evidence type="ECO:0000256" key="6">
    <source>
        <dbReference type="ARBA" id="ARBA00022792"/>
    </source>
</evidence>
<keyword evidence="9 11" id="KW-0496">Mitochondrion</keyword>
<accession>A0AAW0T6Q4</accession>
<evidence type="ECO:0000256" key="2">
    <source>
        <dbReference type="ARBA" id="ARBA00005882"/>
    </source>
</evidence>
<dbReference type="PANTHER" id="PTHR12219:SF8">
    <property type="entry name" value="NADH DEHYDROGENASE [UBIQUINONE] IRON-SULFUR PROTEIN 4, MITOCHONDRIAL"/>
    <property type="match status" value="1"/>
</dbReference>
<evidence type="ECO:0000256" key="4">
    <source>
        <dbReference type="ARBA" id="ARBA00022448"/>
    </source>
</evidence>
<dbReference type="FunFam" id="3.30.160.190:FF:000001">
    <property type="entry name" value="NADH-ubiquinone oxidoreductase 21 kDa subunit mitochondrial"/>
    <property type="match status" value="1"/>
</dbReference>
<dbReference type="AlphaFoldDB" id="A0AAW0T6Q4"/>
<dbReference type="GO" id="GO:0022900">
    <property type="term" value="P:electron transport chain"/>
    <property type="evidence" value="ECO:0007669"/>
    <property type="project" value="InterPro"/>
</dbReference>
<organism evidence="12 13">
    <name type="scientific">Scylla paramamosain</name>
    <name type="common">Mud crab</name>
    <dbReference type="NCBI Taxonomy" id="85552"/>
    <lineage>
        <taxon>Eukaryota</taxon>
        <taxon>Metazoa</taxon>
        <taxon>Ecdysozoa</taxon>
        <taxon>Arthropoda</taxon>
        <taxon>Crustacea</taxon>
        <taxon>Multicrustacea</taxon>
        <taxon>Malacostraca</taxon>
        <taxon>Eumalacostraca</taxon>
        <taxon>Eucarida</taxon>
        <taxon>Decapoda</taxon>
        <taxon>Pleocyemata</taxon>
        <taxon>Brachyura</taxon>
        <taxon>Eubrachyura</taxon>
        <taxon>Portunoidea</taxon>
        <taxon>Portunidae</taxon>
        <taxon>Portuninae</taxon>
        <taxon>Scylla</taxon>
    </lineage>
</organism>
<proteinExistence type="inferred from homology"/>
<comment type="similarity">
    <text evidence="2 11">Belongs to the complex I NDUFS4 subunit family.</text>
</comment>
<reference evidence="12 13" key="1">
    <citation type="submission" date="2023-03" db="EMBL/GenBank/DDBJ databases">
        <title>High-quality genome of Scylla paramamosain provides insights in environmental adaptation.</title>
        <authorList>
            <person name="Zhang L."/>
        </authorList>
    </citation>
    <scope>NUCLEOTIDE SEQUENCE [LARGE SCALE GENOMIC DNA]</scope>
    <source>
        <strain evidence="12">LZ_2023a</strain>
        <tissue evidence="12">Muscle</tissue>
    </source>
</reference>
<dbReference type="InterPro" id="IPR038532">
    <property type="entry name" value="NDUFS4-like_sf"/>
</dbReference>
<evidence type="ECO:0000313" key="12">
    <source>
        <dbReference type="EMBL" id="KAK8382132.1"/>
    </source>
</evidence>
<dbReference type="GO" id="GO:0005743">
    <property type="term" value="C:mitochondrial inner membrane"/>
    <property type="evidence" value="ECO:0007669"/>
    <property type="project" value="UniProtKB-SubCell"/>
</dbReference>
<dbReference type="InterPro" id="IPR006885">
    <property type="entry name" value="NADH_UbQ_FeS_4_mit-like"/>
</dbReference>
<name>A0AAW0T6Q4_SCYPA</name>
<comment type="subcellular location">
    <subcellularLocation>
        <location evidence="11">Mitochondrion inner membrane</location>
        <topology evidence="11">Peripheral membrane protein</topology>
        <orientation evidence="11">Matrix side</orientation>
    </subcellularLocation>
</comment>
<comment type="caution">
    <text evidence="12">The sequence shown here is derived from an EMBL/GenBank/DDBJ whole genome shotgun (WGS) entry which is preliminary data.</text>
</comment>
<evidence type="ECO:0000313" key="13">
    <source>
        <dbReference type="Proteomes" id="UP001487740"/>
    </source>
</evidence>
<sequence>MKVLVAKYDACLRSAVSENKMALRFTWSLLSEIPIARCHRAVSTSAARYVDDLTVKQVEPKSTHKTLMTSEEASHEKAVSGYITIDTPHDITAINGVPEEQLKTRRVLIKIPTKNSMQSGTNNLHRWKISFDEKQRWENPLMGWASTADPLSNTEVSFSSREDAIAFCEKNGWNWITESPPVKPPRVKSYGANFSWNKRTRRSTK</sequence>
<gene>
    <name evidence="12" type="ORF">O3P69_015238</name>
</gene>